<feature type="signal peptide" evidence="1">
    <location>
        <begin position="1"/>
        <end position="22"/>
    </location>
</feature>
<proteinExistence type="predicted"/>
<protein>
    <submittedName>
        <fullName evidence="2">High-affinity nitrate transporter</fullName>
    </submittedName>
</protein>
<keyword evidence="3" id="KW-1185">Reference proteome</keyword>
<dbReference type="PANTHER" id="PTHR34806:SF1">
    <property type="entry name" value="HIGH-AFFINITY NITRATE TRANSPORTER 3.1"/>
    <property type="match status" value="1"/>
</dbReference>
<dbReference type="Proteomes" id="UP001190700">
    <property type="component" value="Unassembled WGS sequence"/>
</dbReference>
<dbReference type="PANTHER" id="PTHR34806">
    <property type="entry name" value="HIGH-AFFINITY NITRATE TRANSPORTER 3.2"/>
    <property type="match status" value="1"/>
</dbReference>
<gene>
    <name evidence="2" type="ORF">CYMTET_15051</name>
</gene>
<dbReference type="GO" id="GO:0010167">
    <property type="term" value="P:response to nitrate"/>
    <property type="evidence" value="ECO:0007669"/>
    <property type="project" value="InterPro"/>
</dbReference>
<sequence>MVSFNTYNFLLVALVGVSFVQCNIEYDDIPTNVLVTTETAHCFDEARGAQCLTQVKAEGGKLTVNFSLNTTACDSECQTSKGYKYYQVKLCFSDKSIEERPWRKHKDEIKKDKQCKKSLKDDIEFTAEGGSLEYEFDDAQPGATYYVTVFTKNNDGDYLSYGTTLGSTGYFEIDPYQPVDDGLKTGAAIMSAISIVILIGCFVNEHQQKKE</sequence>
<dbReference type="InterPro" id="IPR016605">
    <property type="entry name" value="Transptr_NO3_Nar2"/>
</dbReference>
<dbReference type="GO" id="GO:0005886">
    <property type="term" value="C:plasma membrane"/>
    <property type="evidence" value="ECO:0007669"/>
    <property type="project" value="TreeGrafter"/>
</dbReference>
<organism evidence="2 3">
    <name type="scientific">Cymbomonas tetramitiformis</name>
    <dbReference type="NCBI Taxonomy" id="36881"/>
    <lineage>
        <taxon>Eukaryota</taxon>
        <taxon>Viridiplantae</taxon>
        <taxon>Chlorophyta</taxon>
        <taxon>Pyramimonadophyceae</taxon>
        <taxon>Pyramimonadales</taxon>
        <taxon>Pyramimonadaceae</taxon>
        <taxon>Cymbomonas</taxon>
    </lineage>
</organism>
<feature type="chain" id="PRO_5041956878" evidence="1">
    <location>
        <begin position="23"/>
        <end position="211"/>
    </location>
</feature>
<evidence type="ECO:0000313" key="2">
    <source>
        <dbReference type="EMBL" id="KAK3276900.1"/>
    </source>
</evidence>
<accession>A0AAE0GFC2</accession>
<evidence type="ECO:0000313" key="3">
    <source>
        <dbReference type="Proteomes" id="UP001190700"/>
    </source>
</evidence>
<keyword evidence="1" id="KW-0732">Signal</keyword>
<dbReference type="Pfam" id="PF16974">
    <property type="entry name" value="NAR2"/>
    <property type="match status" value="1"/>
</dbReference>
<reference evidence="2 3" key="1">
    <citation type="journal article" date="2015" name="Genome Biol. Evol.">
        <title>Comparative Genomics of a Bacterivorous Green Alga Reveals Evolutionary Causalities and Consequences of Phago-Mixotrophic Mode of Nutrition.</title>
        <authorList>
            <person name="Burns J.A."/>
            <person name="Paasch A."/>
            <person name="Narechania A."/>
            <person name="Kim E."/>
        </authorList>
    </citation>
    <scope>NUCLEOTIDE SEQUENCE [LARGE SCALE GENOMIC DNA]</scope>
    <source>
        <strain evidence="2 3">PLY_AMNH</strain>
    </source>
</reference>
<evidence type="ECO:0000256" key="1">
    <source>
        <dbReference type="SAM" id="SignalP"/>
    </source>
</evidence>
<dbReference type="GO" id="GO:0015112">
    <property type="term" value="F:nitrate transmembrane transporter activity"/>
    <property type="evidence" value="ECO:0007669"/>
    <property type="project" value="TreeGrafter"/>
</dbReference>
<dbReference type="EMBL" id="LGRX02006323">
    <property type="protein sequence ID" value="KAK3276900.1"/>
    <property type="molecule type" value="Genomic_DNA"/>
</dbReference>
<dbReference type="AlphaFoldDB" id="A0AAE0GFC2"/>
<comment type="caution">
    <text evidence="2">The sequence shown here is derived from an EMBL/GenBank/DDBJ whole genome shotgun (WGS) entry which is preliminary data.</text>
</comment>
<name>A0AAE0GFC2_9CHLO</name>